<comment type="caution">
    <text evidence="1">The sequence shown here is derived from an EMBL/GenBank/DDBJ whole genome shotgun (WGS) entry which is preliminary data.</text>
</comment>
<accession>A0AAW2ZB28</accession>
<evidence type="ECO:0000313" key="2">
    <source>
        <dbReference type="Proteomes" id="UP001431209"/>
    </source>
</evidence>
<proteinExistence type="predicted"/>
<evidence type="ECO:0000313" key="1">
    <source>
        <dbReference type="EMBL" id="KAL0485969.1"/>
    </source>
</evidence>
<dbReference type="Proteomes" id="UP001431209">
    <property type="component" value="Unassembled WGS sequence"/>
</dbReference>
<gene>
    <name evidence="1" type="ORF">AKO1_006621</name>
</gene>
<protein>
    <submittedName>
        <fullName evidence="1">Uncharacterized protein</fullName>
    </submittedName>
</protein>
<reference evidence="1 2" key="1">
    <citation type="submission" date="2024-03" db="EMBL/GenBank/DDBJ databases">
        <title>The Acrasis kona genome and developmental transcriptomes reveal deep origins of eukaryotic multicellular pathways.</title>
        <authorList>
            <person name="Sheikh S."/>
            <person name="Fu C.-J."/>
            <person name="Brown M.W."/>
            <person name="Baldauf S.L."/>
        </authorList>
    </citation>
    <scope>NUCLEOTIDE SEQUENCE [LARGE SCALE GENOMIC DNA]</scope>
    <source>
        <strain evidence="1 2">ATCC MYA-3509</strain>
    </source>
</reference>
<name>A0AAW2ZB28_9EUKA</name>
<sequence>MKDKMTEPKVDEGVVKTKIAEDVAKTIEELKDPYFVSRGAIKIQMKVLYAQFGAMLVRHNIPVSRSSLALVDEVIESTTDKIRKQRVKDEVDDEETSGTN</sequence>
<organism evidence="1 2">
    <name type="scientific">Acrasis kona</name>
    <dbReference type="NCBI Taxonomy" id="1008807"/>
    <lineage>
        <taxon>Eukaryota</taxon>
        <taxon>Discoba</taxon>
        <taxon>Heterolobosea</taxon>
        <taxon>Tetramitia</taxon>
        <taxon>Eutetramitia</taxon>
        <taxon>Acrasidae</taxon>
        <taxon>Acrasis</taxon>
    </lineage>
</organism>
<dbReference type="EMBL" id="JAOPGA020001194">
    <property type="protein sequence ID" value="KAL0485969.1"/>
    <property type="molecule type" value="Genomic_DNA"/>
</dbReference>
<keyword evidence="2" id="KW-1185">Reference proteome</keyword>
<dbReference type="AlphaFoldDB" id="A0AAW2ZB28"/>